<evidence type="ECO:0000259" key="5">
    <source>
        <dbReference type="Pfam" id="PF18201"/>
    </source>
</evidence>
<dbReference type="Proteomes" id="UP000281553">
    <property type="component" value="Unassembled WGS sequence"/>
</dbReference>
<dbReference type="PANTHER" id="PTHR22997:SF0">
    <property type="entry name" value="PIH1 DOMAIN-CONTAINING PROTEIN 1"/>
    <property type="match status" value="1"/>
</dbReference>
<comment type="similarity">
    <text evidence="1">Belongs to the PIH1 family.</text>
</comment>
<dbReference type="GO" id="GO:0006364">
    <property type="term" value="P:rRNA processing"/>
    <property type="evidence" value="ECO:0007669"/>
    <property type="project" value="TreeGrafter"/>
</dbReference>
<dbReference type="GO" id="GO:0005737">
    <property type="term" value="C:cytoplasm"/>
    <property type="evidence" value="ECO:0007669"/>
    <property type="project" value="TreeGrafter"/>
</dbReference>
<sequence length="206" mass="23215">MRITSKKASHTYFSRILNFSSNFTSFYFSAGVPCTAYDIIIHPDFLKKIQKSEVFKAFLMTVIIEGLENKFKIQLNRDWIVLKNKKCMGTPQEQCIRTKARPAIIELDPSDGPKTTTPSMNLKAVPNPESPEFLVAEIKLPELASSRGLNLEVGQQTISLQTRSNVYELAAELRWPVNKDATVAEFNKDTKVSLGFVIVDLSELLL</sequence>
<name>A0A3P7MUA2_DIBLA</name>
<feature type="domain" description="PIH1D1/2/3 CS-like" evidence="5">
    <location>
        <begin position="129"/>
        <end position="191"/>
    </location>
</feature>
<evidence type="ECO:0000313" key="6">
    <source>
        <dbReference type="EMBL" id="VDN33285.1"/>
    </source>
</evidence>
<feature type="domain" description="PIH1 N-terminal" evidence="4">
    <location>
        <begin position="30"/>
        <end position="102"/>
    </location>
</feature>
<dbReference type="EMBL" id="UYRU01083523">
    <property type="protein sequence ID" value="VDN33285.1"/>
    <property type="molecule type" value="Genomic_DNA"/>
</dbReference>
<dbReference type="InterPro" id="IPR012981">
    <property type="entry name" value="PIH1_N"/>
</dbReference>
<evidence type="ECO:0000259" key="4">
    <source>
        <dbReference type="Pfam" id="PF08190"/>
    </source>
</evidence>
<dbReference type="PANTHER" id="PTHR22997">
    <property type="entry name" value="PIH1 DOMAIN-CONTAINING PROTEIN 1"/>
    <property type="match status" value="1"/>
</dbReference>
<accession>A0A3P7MUA2</accession>
<keyword evidence="7" id="KW-1185">Reference proteome</keyword>
<organism evidence="6 7">
    <name type="scientific">Dibothriocephalus latus</name>
    <name type="common">Fish tapeworm</name>
    <name type="synonym">Diphyllobothrium latum</name>
    <dbReference type="NCBI Taxonomy" id="60516"/>
    <lineage>
        <taxon>Eukaryota</taxon>
        <taxon>Metazoa</taxon>
        <taxon>Spiralia</taxon>
        <taxon>Lophotrochozoa</taxon>
        <taxon>Platyhelminthes</taxon>
        <taxon>Cestoda</taxon>
        <taxon>Eucestoda</taxon>
        <taxon>Diphyllobothriidea</taxon>
        <taxon>Diphyllobothriidae</taxon>
        <taxon>Dibothriocephalus</taxon>
    </lineage>
</organism>
<comment type="function">
    <text evidence="3">Involved in the assembly of C/D box small nucleolar ribonucleoprotein (snoRNP) particles. Recruits the SWI/SNF complex to the core promoter of rRNA genes and enhances pre-rRNA transcription. Mediates interaction of TELO2 with the R2TP complex which is necessary for the stability of MTOR and SMG1. Positively regulates the assembly and activity of the mTORC1 complex.</text>
</comment>
<dbReference type="Pfam" id="PF08190">
    <property type="entry name" value="PIH1"/>
    <property type="match status" value="1"/>
</dbReference>
<reference evidence="6 7" key="1">
    <citation type="submission" date="2018-11" db="EMBL/GenBank/DDBJ databases">
        <authorList>
            <consortium name="Pathogen Informatics"/>
        </authorList>
    </citation>
    <scope>NUCLEOTIDE SEQUENCE [LARGE SCALE GENOMIC DNA]</scope>
</reference>
<dbReference type="GO" id="GO:1990904">
    <property type="term" value="C:ribonucleoprotein complex"/>
    <property type="evidence" value="ECO:0007669"/>
    <property type="project" value="TreeGrafter"/>
</dbReference>
<dbReference type="GO" id="GO:0097255">
    <property type="term" value="C:R2TP complex"/>
    <property type="evidence" value="ECO:0007669"/>
    <property type="project" value="TreeGrafter"/>
</dbReference>
<dbReference type="GO" id="GO:0000492">
    <property type="term" value="P:box C/D snoRNP assembly"/>
    <property type="evidence" value="ECO:0007669"/>
    <property type="project" value="TreeGrafter"/>
</dbReference>
<evidence type="ECO:0000256" key="1">
    <source>
        <dbReference type="ARBA" id="ARBA00008511"/>
    </source>
</evidence>
<dbReference type="OrthoDB" id="5135119at2759"/>
<dbReference type="Pfam" id="PF18201">
    <property type="entry name" value="PIH1_CS"/>
    <property type="match status" value="1"/>
</dbReference>
<protein>
    <recommendedName>
        <fullName evidence="2">PIH1 domain-containing protein 1</fullName>
    </recommendedName>
</protein>
<gene>
    <name evidence="6" type="ORF">DILT_LOCUS16200</name>
</gene>
<dbReference type="InterPro" id="IPR041442">
    <property type="entry name" value="PIH1D1/2/3_CS-like"/>
</dbReference>
<evidence type="ECO:0000256" key="2">
    <source>
        <dbReference type="ARBA" id="ARBA00040540"/>
    </source>
</evidence>
<dbReference type="AlphaFoldDB" id="A0A3P7MUA2"/>
<evidence type="ECO:0000256" key="3">
    <source>
        <dbReference type="ARBA" id="ARBA00046233"/>
    </source>
</evidence>
<dbReference type="InterPro" id="IPR050734">
    <property type="entry name" value="PIH1/Kintoun_subfamily"/>
</dbReference>
<proteinExistence type="inferred from homology"/>
<evidence type="ECO:0000313" key="7">
    <source>
        <dbReference type="Proteomes" id="UP000281553"/>
    </source>
</evidence>